<dbReference type="Gene3D" id="3.10.580.10">
    <property type="entry name" value="CBS-domain"/>
    <property type="match status" value="1"/>
</dbReference>
<organism evidence="11 12">
    <name type="scientific">Desulfofustis glycolicus DSM 9705</name>
    <dbReference type="NCBI Taxonomy" id="1121409"/>
    <lineage>
        <taxon>Bacteria</taxon>
        <taxon>Pseudomonadati</taxon>
        <taxon>Thermodesulfobacteriota</taxon>
        <taxon>Desulfobulbia</taxon>
        <taxon>Desulfobulbales</taxon>
        <taxon>Desulfocapsaceae</taxon>
        <taxon>Desulfofustis</taxon>
    </lineage>
</organism>
<dbReference type="Pfam" id="PF01368">
    <property type="entry name" value="DHH"/>
    <property type="match status" value="1"/>
</dbReference>
<evidence type="ECO:0000256" key="6">
    <source>
        <dbReference type="ARBA" id="ARBA00022741"/>
    </source>
</evidence>
<evidence type="ECO:0000256" key="7">
    <source>
        <dbReference type="ARBA" id="ARBA00022842"/>
    </source>
</evidence>
<keyword evidence="5" id="KW-0479">Metal-binding</keyword>
<keyword evidence="4" id="KW-0808">Transferase</keyword>
<dbReference type="SUPFAM" id="SSF64182">
    <property type="entry name" value="DHH phosphoesterases"/>
    <property type="match status" value="1"/>
</dbReference>
<dbReference type="InterPro" id="IPR000644">
    <property type="entry name" value="CBS_dom"/>
</dbReference>
<keyword evidence="3" id="KW-0819">tRNA processing</keyword>
<dbReference type="Gene3D" id="3.10.310.30">
    <property type="match status" value="1"/>
</dbReference>
<dbReference type="STRING" id="1121409.SAMN02745124_00871"/>
<feature type="domain" description="CBS" evidence="10">
    <location>
        <begin position="313"/>
        <end position="372"/>
    </location>
</feature>
<dbReference type="CDD" id="cd02205">
    <property type="entry name" value="CBS_pair_SF"/>
    <property type="match status" value="1"/>
</dbReference>
<evidence type="ECO:0000256" key="9">
    <source>
        <dbReference type="PROSITE-ProRule" id="PRU00703"/>
    </source>
</evidence>
<dbReference type="GO" id="GO:0000166">
    <property type="term" value="F:nucleotide binding"/>
    <property type="evidence" value="ECO:0007669"/>
    <property type="project" value="UniProtKB-KW"/>
</dbReference>
<keyword evidence="6" id="KW-0547">Nucleotide-binding</keyword>
<dbReference type="SMART" id="SM00116">
    <property type="entry name" value="CBS"/>
    <property type="match status" value="2"/>
</dbReference>
<dbReference type="PANTHER" id="PTHR47788:SF1">
    <property type="entry name" value="A-ADDING TRNA NUCLEOTIDYLTRANSFERASE"/>
    <property type="match status" value="1"/>
</dbReference>
<dbReference type="RefSeq" id="WP_073373593.1">
    <property type="nucleotide sequence ID" value="NZ_FQXS01000003.1"/>
</dbReference>
<dbReference type="GO" id="GO:0003723">
    <property type="term" value="F:RNA binding"/>
    <property type="evidence" value="ECO:0007669"/>
    <property type="project" value="UniProtKB-KW"/>
</dbReference>
<gene>
    <name evidence="11" type="ORF">SAMN02745124_00871</name>
</gene>
<dbReference type="InterPro" id="IPR046342">
    <property type="entry name" value="CBS_dom_sf"/>
</dbReference>
<evidence type="ECO:0000259" key="10">
    <source>
        <dbReference type="PROSITE" id="PS51371"/>
    </source>
</evidence>
<evidence type="ECO:0000256" key="5">
    <source>
        <dbReference type="ARBA" id="ARBA00022723"/>
    </source>
</evidence>
<evidence type="ECO:0000256" key="3">
    <source>
        <dbReference type="ARBA" id="ARBA00022694"/>
    </source>
</evidence>
<comment type="cofactor">
    <cofactor evidence="1">
        <name>Mg(2+)</name>
        <dbReference type="ChEBI" id="CHEBI:18420"/>
    </cofactor>
</comment>
<dbReference type="GO" id="GO:0008033">
    <property type="term" value="P:tRNA processing"/>
    <property type="evidence" value="ECO:0007669"/>
    <property type="project" value="UniProtKB-KW"/>
</dbReference>
<evidence type="ECO:0000313" key="11">
    <source>
        <dbReference type="EMBL" id="SHH53313.1"/>
    </source>
</evidence>
<keyword evidence="7" id="KW-0460">Magnesium</keyword>
<protein>
    <submittedName>
        <fullName evidence="11">NanoRNase/pAp phosphatase, hydrolyzes c-di-AMP and oligoRNAs</fullName>
    </submittedName>
</protein>
<dbReference type="OrthoDB" id="9805698at2"/>
<feature type="domain" description="CBS" evidence="10">
    <location>
        <begin position="375"/>
        <end position="428"/>
    </location>
</feature>
<evidence type="ECO:0000256" key="1">
    <source>
        <dbReference type="ARBA" id="ARBA00001946"/>
    </source>
</evidence>
<dbReference type="InterPro" id="IPR052390">
    <property type="entry name" value="tRNA_nt/polyA_polymerase"/>
</dbReference>
<dbReference type="EMBL" id="FQXS01000003">
    <property type="protein sequence ID" value="SHH53313.1"/>
    <property type="molecule type" value="Genomic_DNA"/>
</dbReference>
<sequence>MIAVTTHSNTDFDALASMVAASLLYPQALRVIPSQVQPAVREFLAVHWDLLRLSSRKSVDLDSINRLIVTDTASWQRLDTMDELARRNDVSCIVFDHHPAPGTIAAAEIQQEEVGAAVTLLLERLQAADTPFSPMHATLFLLGIYDDTGSLSFPSTTARDVRMAAFLMENGADLNVVSAYLDDTLDERHLELFSRMLGESESLQVGSLRLGICVQDADKGLTMLPTVVSKFKEIKGLDAAFGVFPMGPQKTVVIGRGNPRLFDVGAVVRKLGGGGHAGAGSAMVGSPLADVRLQLTELLQRTEIEETSVRTLMSTDVPILEPTVTVRQAIDRLGDTGRQALLIVDGERRVLGSFSSQQAARIKQERQLEHTVTGMMRGQVPFVTPNQPLRDALQLMARSELGFLPVLEDGRFLGEITRAAIILNMYDF</sequence>
<dbReference type="GO" id="GO:0046872">
    <property type="term" value="F:metal ion binding"/>
    <property type="evidence" value="ECO:0007669"/>
    <property type="project" value="UniProtKB-KW"/>
</dbReference>
<keyword evidence="8" id="KW-0694">RNA-binding</keyword>
<evidence type="ECO:0000313" key="12">
    <source>
        <dbReference type="Proteomes" id="UP000184139"/>
    </source>
</evidence>
<keyword evidence="4" id="KW-0548">Nucleotidyltransferase</keyword>
<dbReference type="PANTHER" id="PTHR47788">
    <property type="entry name" value="POLYA POLYMERASE"/>
    <property type="match status" value="1"/>
</dbReference>
<evidence type="ECO:0000256" key="4">
    <source>
        <dbReference type="ARBA" id="ARBA00022695"/>
    </source>
</evidence>
<dbReference type="InterPro" id="IPR001667">
    <property type="entry name" value="DDH_dom"/>
</dbReference>
<evidence type="ECO:0000256" key="2">
    <source>
        <dbReference type="ARBA" id="ARBA00007265"/>
    </source>
</evidence>
<keyword evidence="12" id="KW-1185">Reference proteome</keyword>
<name>A0A1M5TSD5_9BACT</name>
<proteinExistence type="inferred from homology"/>
<dbReference type="GO" id="GO:0016779">
    <property type="term" value="F:nucleotidyltransferase activity"/>
    <property type="evidence" value="ECO:0007669"/>
    <property type="project" value="UniProtKB-KW"/>
</dbReference>
<dbReference type="Proteomes" id="UP000184139">
    <property type="component" value="Unassembled WGS sequence"/>
</dbReference>
<dbReference type="SUPFAM" id="SSF54631">
    <property type="entry name" value="CBS-domain pair"/>
    <property type="match status" value="1"/>
</dbReference>
<dbReference type="InterPro" id="IPR038763">
    <property type="entry name" value="DHH_sf"/>
</dbReference>
<dbReference type="AlphaFoldDB" id="A0A1M5TSD5"/>
<reference evidence="11 12" key="1">
    <citation type="submission" date="2016-11" db="EMBL/GenBank/DDBJ databases">
        <authorList>
            <person name="Jaros S."/>
            <person name="Januszkiewicz K."/>
            <person name="Wedrychowicz H."/>
        </authorList>
    </citation>
    <scope>NUCLEOTIDE SEQUENCE [LARGE SCALE GENOMIC DNA]</scope>
    <source>
        <strain evidence="11 12">DSM 9705</strain>
    </source>
</reference>
<keyword evidence="9" id="KW-0129">CBS domain</keyword>
<dbReference type="Gene3D" id="3.90.1640.10">
    <property type="entry name" value="inorganic pyrophosphatase (n-terminal core)"/>
    <property type="match status" value="1"/>
</dbReference>
<accession>A0A1M5TSD5</accession>
<evidence type="ECO:0000256" key="8">
    <source>
        <dbReference type="ARBA" id="ARBA00022884"/>
    </source>
</evidence>
<comment type="similarity">
    <text evidence="2">Belongs to the tRNA nucleotidyltransferase/poly(A) polymerase family.</text>
</comment>
<dbReference type="PROSITE" id="PS51371">
    <property type="entry name" value="CBS"/>
    <property type="match status" value="2"/>
</dbReference>
<dbReference type="Pfam" id="PF00571">
    <property type="entry name" value="CBS"/>
    <property type="match status" value="2"/>
</dbReference>